<keyword evidence="1" id="KW-0472">Membrane</keyword>
<evidence type="ECO:0000313" key="2">
    <source>
        <dbReference type="EMBL" id="MXN19982.1"/>
    </source>
</evidence>
<dbReference type="RefSeq" id="WP_160896110.1">
    <property type="nucleotide sequence ID" value="NZ_WUMU01000023.1"/>
</dbReference>
<dbReference type="AlphaFoldDB" id="A0A6L7G8K2"/>
<sequence length="131" mass="14340">MDVVAIILSALVGSAVGTVWYRSFRQQWRLASGVPCDRRGAPRNARDTLPYFLAFLTMLLTAIVLHELVALTPIHGPWQGALTGALLGLFLVTPWMAMSYTHAMRAWRLILIDGGYAVLGPTVIGFVLGLF</sequence>
<keyword evidence="1" id="KW-1133">Transmembrane helix</keyword>
<dbReference type="EMBL" id="WUMU01000023">
    <property type="protein sequence ID" value="MXN19982.1"/>
    <property type="molecule type" value="Genomic_DNA"/>
</dbReference>
<dbReference type="Proteomes" id="UP000477911">
    <property type="component" value="Unassembled WGS sequence"/>
</dbReference>
<feature type="transmembrane region" description="Helical" evidence="1">
    <location>
        <begin position="109"/>
        <end position="130"/>
    </location>
</feature>
<keyword evidence="1" id="KW-0812">Transmembrane</keyword>
<proteinExistence type="predicted"/>
<evidence type="ECO:0000256" key="1">
    <source>
        <dbReference type="SAM" id="Phobius"/>
    </source>
</evidence>
<feature type="transmembrane region" description="Helical" evidence="1">
    <location>
        <begin position="48"/>
        <end position="66"/>
    </location>
</feature>
<protein>
    <submittedName>
        <fullName evidence="2">DUF1761 family protein</fullName>
    </submittedName>
</protein>
<accession>A0A6L7G8K2</accession>
<evidence type="ECO:0000313" key="3">
    <source>
        <dbReference type="Proteomes" id="UP000477911"/>
    </source>
</evidence>
<feature type="transmembrane region" description="Helical" evidence="1">
    <location>
        <begin position="78"/>
        <end position="97"/>
    </location>
</feature>
<reference evidence="2 3" key="1">
    <citation type="submission" date="2019-12" db="EMBL/GenBank/DDBJ databases">
        <authorList>
            <person name="Li M."/>
        </authorList>
    </citation>
    <scope>NUCLEOTIDE SEQUENCE [LARGE SCALE GENOMIC DNA]</scope>
    <source>
        <strain evidence="2 3">GBMRC 2024</strain>
    </source>
</reference>
<keyword evidence="3" id="KW-1185">Reference proteome</keyword>
<name>A0A6L7G8K2_9RHOB</name>
<comment type="caution">
    <text evidence="2">The sequence shown here is derived from an EMBL/GenBank/DDBJ whole genome shotgun (WGS) entry which is preliminary data.</text>
</comment>
<dbReference type="Pfam" id="PF08570">
    <property type="entry name" value="DUF1761"/>
    <property type="match status" value="1"/>
</dbReference>
<organism evidence="2 3">
    <name type="scientific">Pseudooceanicola albus</name>
    <dbReference type="NCBI Taxonomy" id="2692189"/>
    <lineage>
        <taxon>Bacteria</taxon>
        <taxon>Pseudomonadati</taxon>
        <taxon>Pseudomonadota</taxon>
        <taxon>Alphaproteobacteria</taxon>
        <taxon>Rhodobacterales</taxon>
        <taxon>Paracoccaceae</taxon>
        <taxon>Pseudooceanicola</taxon>
    </lineage>
</organism>
<dbReference type="InterPro" id="IPR013879">
    <property type="entry name" value="DUF1761"/>
</dbReference>
<feature type="transmembrane region" description="Helical" evidence="1">
    <location>
        <begin position="6"/>
        <end position="24"/>
    </location>
</feature>
<gene>
    <name evidence="2" type="ORF">GR170_19275</name>
</gene>